<dbReference type="InterPro" id="IPR027417">
    <property type="entry name" value="P-loop_NTPase"/>
</dbReference>
<dbReference type="InterPro" id="IPR042108">
    <property type="entry name" value="GTPase_HflX_N_sf"/>
</dbReference>
<dbReference type="CDD" id="cd01878">
    <property type="entry name" value="HflX"/>
    <property type="match status" value="1"/>
</dbReference>
<evidence type="ECO:0000256" key="2">
    <source>
        <dbReference type="ARBA" id="ARBA00022741"/>
    </source>
</evidence>
<dbReference type="NCBIfam" id="TIGR03156">
    <property type="entry name" value="GTP_HflX"/>
    <property type="match status" value="1"/>
</dbReference>
<dbReference type="InterPro" id="IPR016496">
    <property type="entry name" value="GTPase_HflX"/>
</dbReference>
<dbReference type="PRINTS" id="PR00326">
    <property type="entry name" value="GTP1OBG"/>
</dbReference>
<dbReference type="InterPro" id="IPR032305">
    <property type="entry name" value="GTP-bd_M"/>
</dbReference>
<evidence type="ECO:0000256" key="5">
    <source>
        <dbReference type="SAM" id="MobiDB-lite"/>
    </source>
</evidence>
<dbReference type="InterPro" id="IPR030394">
    <property type="entry name" value="G_HFLX_dom"/>
</dbReference>
<comment type="caution">
    <text evidence="7">The sequence shown here is derived from an EMBL/GenBank/DDBJ whole genome shotgun (WGS) entry which is preliminary data.</text>
</comment>
<proteinExistence type="inferred from homology"/>
<evidence type="ECO:0000256" key="4">
    <source>
        <dbReference type="ARBA" id="ARBA00023134"/>
    </source>
</evidence>
<dbReference type="EMBL" id="VSSQ01019374">
    <property type="protein sequence ID" value="MPM63373.1"/>
    <property type="molecule type" value="Genomic_DNA"/>
</dbReference>
<evidence type="ECO:0000313" key="7">
    <source>
        <dbReference type="EMBL" id="MPM63373.1"/>
    </source>
</evidence>
<dbReference type="GO" id="GO:0005737">
    <property type="term" value="C:cytoplasm"/>
    <property type="evidence" value="ECO:0007669"/>
    <property type="project" value="TreeGrafter"/>
</dbReference>
<keyword evidence="3" id="KW-0460">Magnesium</keyword>
<dbReference type="Gene3D" id="3.40.50.300">
    <property type="entry name" value="P-loop containing nucleotide triphosphate hydrolases"/>
    <property type="match status" value="1"/>
</dbReference>
<dbReference type="SUPFAM" id="SSF52540">
    <property type="entry name" value="P-loop containing nucleoside triphosphate hydrolases"/>
    <property type="match status" value="1"/>
</dbReference>
<feature type="region of interest" description="Disordered" evidence="5">
    <location>
        <begin position="137"/>
        <end position="156"/>
    </location>
</feature>
<evidence type="ECO:0000256" key="3">
    <source>
        <dbReference type="ARBA" id="ARBA00022842"/>
    </source>
</evidence>
<evidence type="ECO:0000259" key="6">
    <source>
        <dbReference type="PROSITE" id="PS51705"/>
    </source>
</evidence>
<dbReference type="HAMAP" id="MF_00900">
    <property type="entry name" value="GTPase_HflX"/>
    <property type="match status" value="1"/>
</dbReference>
<sequence length="418" mass="47555">MEKVILVGVNTSKSTAIFAEEIEECKRLCEACNYEVIEVILQNLDMIDRQTCVGSGKLIEINELCENLEIENIVFYNNLSPLQISNIAAICNCDVFDRTGLILTIFSIRARTREAQIQTEMARLRYELPRLIYSDNHGDQQRGGSGVKNRGKGETSLELKRREVERRISNLKKELKALQTQTNIQKAQRIKSNLPMVALIGYTNAGKSSLMNALLKINHSQEDKQVFEKDMLFATLDTSVRRVQFASGKEFLLFDTVGFVSNLPLDLIEAFKSTLSAIKEADCLVQVFDSSSTQIEYHEIATMDVLKKIEANQLPILNVYNKCDLIDERTKNDGIYVSTKTNEGIEELLKRIEEMVYPTTEEMECIIPYSDLSIIQMLKQTSTVEFLKDEDKGRRIRVVCSKDVAEKIIKYSVGEENE</sequence>
<dbReference type="Pfam" id="PF13167">
    <property type="entry name" value="GTP-bdg_N"/>
    <property type="match status" value="1"/>
</dbReference>
<dbReference type="Pfam" id="PF01926">
    <property type="entry name" value="MMR_HSR1"/>
    <property type="match status" value="1"/>
</dbReference>
<dbReference type="Gene3D" id="3.40.50.11060">
    <property type="entry name" value="GTPase HflX, N-terminal domain"/>
    <property type="match status" value="1"/>
</dbReference>
<dbReference type="PIRSF" id="PIRSF006809">
    <property type="entry name" value="GTP-binding_hflX_prd"/>
    <property type="match status" value="1"/>
</dbReference>
<name>A0A645BJJ2_9ZZZZ</name>
<dbReference type="AlphaFoldDB" id="A0A645BJJ2"/>
<dbReference type="GO" id="GO:0046872">
    <property type="term" value="F:metal ion binding"/>
    <property type="evidence" value="ECO:0007669"/>
    <property type="project" value="UniProtKB-KW"/>
</dbReference>
<keyword evidence="1" id="KW-0479">Metal-binding</keyword>
<keyword evidence="2" id="KW-0547">Nucleotide-binding</keyword>
<dbReference type="PANTHER" id="PTHR10229:SF4">
    <property type="entry name" value="GTPASE HFLX"/>
    <property type="match status" value="1"/>
</dbReference>
<organism evidence="7">
    <name type="scientific">bioreactor metagenome</name>
    <dbReference type="NCBI Taxonomy" id="1076179"/>
    <lineage>
        <taxon>unclassified sequences</taxon>
        <taxon>metagenomes</taxon>
        <taxon>ecological metagenomes</taxon>
    </lineage>
</organism>
<gene>
    <name evidence="7" type="primary">hflX_29</name>
    <name evidence="7" type="ORF">SDC9_110253</name>
</gene>
<dbReference type="PROSITE" id="PS51705">
    <property type="entry name" value="G_HFLX"/>
    <property type="match status" value="1"/>
</dbReference>
<dbReference type="PANTHER" id="PTHR10229">
    <property type="entry name" value="GTP-BINDING PROTEIN HFLX"/>
    <property type="match status" value="1"/>
</dbReference>
<dbReference type="InterPro" id="IPR006073">
    <property type="entry name" value="GTP-bd"/>
</dbReference>
<protein>
    <submittedName>
        <fullName evidence="7">GTPase HflX</fullName>
    </submittedName>
</protein>
<reference evidence="7" key="1">
    <citation type="submission" date="2019-08" db="EMBL/GenBank/DDBJ databases">
        <authorList>
            <person name="Kucharzyk K."/>
            <person name="Murdoch R.W."/>
            <person name="Higgins S."/>
            <person name="Loffler F."/>
        </authorList>
    </citation>
    <scope>NUCLEOTIDE SEQUENCE</scope>
</reference>
<dbReference type="InterPro" id="IPR025121">
    <property type="entry name" value="GTPase_HflX_N"/>
</dbReference>
<dbReference type="Gene3D" id="6.10.250.2860">
    <property type="match status" value="1"/>
</dbReference>
<dbReference type="GO" id="GO:0005525">
    <property type="term" value="F:GTP binding"/>
    <property type="evidence" value="ECO:0007669"/>
    <property type="project" value="UniProtKB-KW"/>
</dbReference>
<dbReference type="GO" id="GO:0043022">
    <property type="term" value="F:ribosome binding"/>
    <property type="evidence" value="ECO:0007669"/>
    <property type="project" value="TreeGrafter"/>
</dbReference>
<accession>A0A645BJJ2</accession>
<evidence type="ECO:0000256" key="1">
    <source>
        <dbReference type="ARBA" id="ARBA00022723"/>
    </source>
</evidence>
<feature type="domain" description="Hflx-type G" evidence="6">
    <location>
        <begin position="195"/>
        <end position="360"/>
    </location>
</feature>
<dbReference type="Pfam" id="PF16360">
    <property type="entry name" value="GTP-bdg_M"/>
    <property type="match status" value="1"/>
</dbReference>
<keyword evidence="4" id="KW-0342">GTP-binding</keyword>